<evidence type="ECO:0000313" key="4">
    <source>
        <dbReference type="Proteomes" id="UP000676194"/>
    </source>
</evidence>
<dbReference type="GO" id="GO:0042276">
    <property type="term" value="P:error-prone translesion synthesis"/>
    <property type="evidence" value="ECO:0007669"/>
    <property type="project" value="TreeGrafter"/>
</dbReference>
<dbReference type="RefSeq" id="WP_213496750.1">
    <property type="nucleotide sequence ID" value="NZ_CP074694.1"/>
</dbReference>
<dbReference type="GO" id="GO:0006281">
    <property type="term" value="P:DNA repair"/>
    <property type="evidence" value="ECO:0007669"/>
    <property type="project" value="InterPro"/>
</dbReference>
<dbReference type="InterPro" id="IPR050116">
    <property type="entry name" value="DNA_polymerase-Y"/>
</dbReference>
<dbReference type="SUPFAM" id="SSF56672">
    <property type="entry name" value="DNA/RNA polymerases"/>
    <property type="match status" value="1"/>
</dbReference>
<dbReference type="PROSITE" id="PS50173">
    <property type="entry name" value="UMUC"/>
    <property type="match status" value="1"/>
</dbReference>
<accession>A0A8E6EXY2</accession>
<evidence type="ECO:0000259" key="2">
    <source>
        <dbReference type="PROSITE" id="PS50173"/>
    </source>
</evidence>
<proteinExistence type="inferred from homology"/>
<dbReference type="Gene3D" id="1.10.150.20">
    <property type="entry name" value="5' to 3' exonuclease, C-terminal subdomain"/>
    <property type="match status" value="1"/>
</dbReference>
<keyword evidence="4" id="KW-1185">Reference proteome</keyword>
<protein>
    <submittedName>
        <fullName evidence="3">DNA polymerase</fullName>
    </submittedName>
</protein>
<dbReference type="EMBL" id="CP074694">
    <property type="protein sequence ID" value="QVL32108.1"/>
    <property type="molecule type" value="Genomic_DNA"/>
</dbReference>
<dbReference type="InterPro" id="IPR017961">
    <property type="entry name" value="DNA_pol_Y-fam_little_finger"/>
</dbReference>
<evidence type="ECO:0000313" key="3">
    <source>
        <dbReference type="EMBL" id="QVL32108.1"/>
    </source>
</evidence>
<dbReference type="KEGG" id="tsph:KIH39_25275"/>
<sequence>MPLRYLFIDMNSYFASVEQQMHPELRGRPVAVAPLNAETTACVAASYEAKKFGIRTGTMVREARRMCPGIVIIPASPRIYVQLHHQIIHAVESVLPVLKVMSIDEMVCRLRGVDRETSNARQLALDVKKAILTKVGVCLKCSIGLAPNIMLAKVASDMQKPDGLTIIENEELPQRLHSLKLTDFPGIGPRMEKRFWRRGVSTVEQLCKLKPEQMAVVFGSRVHGRSWYDRLRGDDVVDRPTTRRILTQSRVLQPDRRTHEGAEAILIRLLHKAATRLRKIQYHTGHLALSVRCLDAPRWEKDMPLDYCQDTPTLIRAFGKLWCQRPRQGTPFKVGLVLSDLKQQKNIAPSLFDGNQKMESLSRTMDELHQQFGIQSAYFAGMHGACHEAPVRIAFNQIPDITVR</sequence>
<dbReference type="Pfam" id="PF11799">
    <property type="entry name" value="IMS_C"/>
    <property type="match status" value="1"/>
</dbReference>
<dbReference type="Pfam" id="PF00817">
    <property type="entry name" value="IMS"/>
    <property type="match status" value="1"/>
</dbReference>
<dbReference type="GO" id="GO:0009432">
    <property type="term" value="P:SOS response"/>
    <property type="evidence" value="ECO:0007669"/>
    <property type="project" value="TreeGrafter"/>
</dbReference>
<dbReference type="InterPro" id="IPR043502">
    <property type="entry name" value="DNA/RNA_pol_sf"/>
</dbReference>
<reference evidence="3" key="1">
    <citation type="submission" date="2021-05" db="EMBL/GenBank/DDBJ databases">
        <title>Complete genome sequence of the cellulolytic planctomycete Telmatocola sphagniphila SP2T and characterization of the first cellulase from planctomycetes.</title>
        <authorList>
            <person name="Rakitin A.L."/>
            <person name="Beletsky A.V."/>
            <person name="Naumoff D.G."/>
            <person name="Kulichevskaya I.S."/>
            <person name="Mardanov A.V."/>
            <person name="Ravin N.V."/>
            <person name="Dedysh S.N."/>
        </authorList>
    </citation>
    <scope>NUCLEOTIDE SEQUENCE</scope>
    <source>
        <strain evidence="3">SP2T</strain>
    </source>
</reference>
<comment type="similarity">
    <text evidence="1">Belongs to the DNA polymerase type-Y family.</text>
</comment>
<dbReference type="InterPro" id="IPR043128">
    <property type="entry name" value="Rev_trsase/Diguanyl_cyclase"/>
</dbReference>
<dbReference type="InterPro" id="IPR001126">
    <property type="entry name" value="UmuC"/>
</dbReference>
<dbReference type="PANTHER" id="PTHR11076:SF33">
    <property type="entry name" value="DNA POLYMERASE KAPPA"/>
    <property type="match status" value="1"/>
</dbReference>
<dbReference type="AlphaFoldDB" id="A0A8E6EXY2"/>
<dbReference type="Proteomes" id="UP000676194">
    <property type="component" value="Chromosome"/>
</dbReference>
<dbReference type="PANTHER" id="PTHR11076">
    <property type="entry name" value="DNA REPAIR POLYMERASE UMUC / TRANSFERASE FAMILY MEMBER"/>
    <property type="match status" value="1"/>
</dbReference>
<dbReference type="CDD" id="cd00424">
    <property type="entry name" value="PolY"/>
    <property type="match status" value="1"/>
</dbReference>
<dbReference type="GO" id="GO:0003887">
    <property type="term" value="F:DNA-directed DNA polymerase activity"/>
    <property type="evidence" value="ECO:0007669"/>
    <property type="project" value="UniProtKB-KW"/>
</dbReference>
<evidence type="ECO:0000256" key="1">
    <source>
        <dbReference type="ARBA" id="ARBA00010945"/>
    </source>
</evidence>
<dbReference type="Gene3D" id="3.40.1170.60">
    <property type="match status" value="1"/>
</dbReference>
<dbReference type="Gene3D" id="3.30.70.270">
    <property type="match status" value="1"/>
</dbReference>
<organism evidence="3 4">
    <name type="scientific">Telmatocola sphagniphila</name>
    <dbReference type="NCBI Taxonomy" id="1123043"/>
    <lineage>
        <taxon>Bacteria</taxon>
        <taxon>Pseudomonadati</taxon>
        <taxon>Planctomycetota</taxon>
        <taxon>Planctomycetia</taxon>
        <taxon>Gemmatales</taxon>
        <taxon>Gemmataceae</taxon>
    </lineage>
</organism>
<gene>
    <name evidence="3" type="ORF">KIH39_25275</name>
</gene>
<dbReference type="GO" id="GO:0003684">
    <property type="term" value="F:damaged DNA binding"/>
    <property type="evidence" value="ECO:0007669"/>
    <property type="project" value="InterPro"/>
</dbReference>
<feature type="domain" description="UmuC" evidence="2">
    <location>
        <begin position="5"/>
        <end position="188"/>
    </location>
</feature>
<dbReference type="GO" id="GO:0005829">
    <property type="term" value="C:cytosol"/>
    <property type="evidence" value="ECO:0007669"/>
    <property type="project" value="TreeGrafter"/>
</dbReference>
<name>A0A8E6EXY2_9BACT</name>